<name>A0A923MTZ1_9BURK</name>
<dbReference type="AlphaFoldDB" id="A0A923MTZ1"/>
<protein>
    <recommendedName>
        <fullName evidence="4">CHRD domain-containing protein</fullName>
    </recommendedName>
</protein>
<dbReference type="RefSeq" id="WP_187077688.1">
    <property type="nucleotide sequence ID" value="NZ_JACORT010000008.1"/>
</dbReference>
<evidence type="ECO:0000313" key="2">
    <source>
        <dbReference type="EMBL" id="MBC5784951.1"/>
    </source>
</evidence>
<evidence type="ECO:0000256" key="1">
    <source>
        <dbReference type="SAM" id="SignalP"/>
    </source>
</evidence>
<dbReference type="Proteomes" id="UP000608513">
    <property type="component" value="Unassembled WGS sequence"/>
</dbReference>
<feature type="signal peptide" evidence="1">
    <location>
        <begin position="1"/>
        <end position="17"/>
    </location>
</feature>
<keyword evidence="3" id="KW-1185">Reference proteome</keyword>
<dbReference type="EMBL" id="JACORT010000008">
    <property type="protein sequence ID" value="MBC5784951.1"/>
    <property type="molecule type" value="Genomic_DNA"/>
</dbReference>
<reference evidence="2" key="1">
    <citation type="submission" date="2020-08" db="EMBL/GenBank/DDBJ databases">
        <title>Ramlibacter sp. USB13 16S ribosomal RNA gene genome sequencing and assembly.</title>
        <authorList>
            <person name="Kang M."/>
        </authorList>
    </citation>
    <scope>NUCLEOTIDE SEQUENCE</scope>
    <source>
        <strain evidence="2">USB13</strain>
    </source>
</reference>
<gene>
    <name evidence="2" type="ORF">H8N03_18535</name>
</gene>
<feature type="chain" id="PRO_5037134452" description="CHRD domain-containing protein" evidence="1">
    <location>
        <begin position="18"/>
        <end position="154"/>
    </location>
</feature>
<sequence length="154" mass="15970">MRAPVLLSNLASLCALAACATTPDPVVVPLAPAPSNAGSFAQATLLPAPDGTRMTVFFTAAGPQPTSPLHVYTYLYEGRCEALPQQPARALNDNVLVRTANGDIAQSRRGAFMLSHAVPLPLAELADGRYALVLRSSPADGGGLLYCGELRGLA</sequence>
<evidence type="ECO:0000313" key="3">
    <source>
        <dbReference type="Proteomes" id="UP000608513"/>
    </source>
</evidence>
<proteinExistence type="predicted"/>
<organism evidence="2 3">
    <name type="scientific">Ramlibacter cellulosilyticus</name>
    <dbReference type="NCBI Taxonomy" id="2764187"/>
    <lineage>
        <taxon>Bacteria</taxon>
        <taxon>Pseudomonadati</taxon>
        <taxon>Pseudomonadota</taxon>
        <taxon>Betaproteobacteria</taxon>
        <taxon>Burkholderiales</taxon>
        <taxon>Comamonadaceae</taxon>
        <taxon>Ramlibacter</taxon>
    </lineage>
</organism>
<accession>A0A923MTZ1</accession>
<keyword evidence="1" id="KW-0732">Signal</keyword>
<dbReference type="PROSITE" id="PS51257">
    <property type="entry name" value="PROKAR_LIPOPROTEIN"/>
    <property type="match status" value="1"/>
</dbReference>
<comment type="caution">
    <text evidence="2">The sequence shown here is derived from an EMBL/GenBank/DDBJ whole genome shotgun (WGS) entry which is preliminary data.</text>
</comment>
<evidence type="ECO:0008006" key="4">
    <source>
        <dbReference type="Google" id="ProtNLM"/>
    </source>
</evidence>